<reference evidence="2" key="1">
    <citation type="submission" date="2020-06" db="EMBL/GenBank/DDBJ databases">
        <title>A novel thermopfilic bacterium from Erzurum, Turkey.</title>
        <authorList>
            <person name="Adiguzel A."/>
            <person name="Ay H."/>
            <person name="Baltaci M.O."/>
        </authorList>
    </citation>
    <scope>NUCLEOTIDE SEQUENCE</scope>
    <source>
        <strain evidence="2">P2</strain>
    </source>
</reference>
<gene>
    <name evidence="2" type="ORF">HR057_12370</name>
</gene>
<proteinExistence type="predicted"/>
<dbReference type="PROSITE" id="PS51192">
    <property type="entry name" value="HELICASE_ATP_BIND_1"/>
    <property type="match status" value="1"/>
</dbReference>
<dbReference type="InterPro" id="IPR014001">
    <property type="entry name" value="Helicase_ATP-bd"/>
</dbReference>
<keyword evidence="2" id="KW-0067">ATP-binding</keyword>
<keyword evidence="2" id="KW-0378">Hydrolase</keyword>
<dbReference type="Proteomes" id="UP000625804">
    <property type="component" value="Unassembled WGS sequence"/>
</dbReference>
<dbReference type="GO" id="GO:0004386">
    <property type="term" value="F:helicase activity"/>
    <property type="evidence" value="ECO:0007669"/>
    <property type="project" value="UniProtKB-KW"/>
</dbReference>
<dbReference type="RefSeq" id="WP_173731757.1">
    <property type="nucleotide sequence ID" value="NZ_JABTTE010000018.1"/>
</dbReference>
<organism evidence="2 3">
    <name type="scientific">Calidifontibacillus erzurumensis</name>
    <dbReference type="NCBI Taxonomy" id="2741433"/>
    <lineage>
        <taxon>Bacteria</taxon>
        <taxon>Bacillati</taxon>
        <taxon>Bacillota</taxon>
        <taxon>Bacilli</taxon>
        <taxon>Bacillales</taxon>
        <taxon>Bacillaceae</taxon>
        <taxon>Calidifontibacillus/Schinkia group</taxon>
        <taxon>Calidifontibacillus</taxon>
    </lineage>
</organism>
<keyword evidence="2" id="KW-0547">Nucleotide-binding</keyword>
<dbReference type="GO" id="GO:0005524">
    <property type="term" value="F:ATP binding"/>
    <property type="evidence" value="ECO:0007669"/>
    <property type="project" value="InterPro"/>
</dbReference>
<dbReference type="GO" id="GO:0016787">
    <property type="term" value="F:hydrolase activity"/>
    <property type="evidence" value="ECO:0007669"/>
    <property type="project" value="InterPro"/>
</dbReference>
<dbReference type="Pfam" id="PF04851">
    <property type="entry name" value="ResIII"/>
    <property type="match status" value="1"/>
</dbReference>
<keyword evidence="2" id="KW-0347">Helicase</keyword>
<dbReference type="InterPro" id="IPR006935">
    <property type="entry name" value="Helicase/UvrB_N"/>
</dbReference>
<dbReference type="EMBL" id="JABTTE010000018">
    <property type="protein sequence ID" value="NSL52548.1"/>
    <property type="molecule type" value="Genomic_DNA"/>
</dbReference>
<feature type="domain" description="Helicase ATP-binding" evidence="1">
    <location>
        <begin position="117"/>
        <end position="297"/>
    </location>
</feature>
<dbReference type="SUPFAM" id="SSF52540">
    <property type="entry name" value="P-loop containing nucleoside triphosphate hydrolases"/>
    <property type="match status" value="2"/>
</dbReference>
<evidence type="ECO:0000313" key="2">
    <source>
        <dbReference type="EMBL" id="NSL52548.1"/>
    </source>
</evidence>
<comment type="caution">
    <text evidence="2">The sequence shown here is derived from an EMBL/GenBank/DDBJ whole genome shotgun (WGS) entry which is preliminary data.</text>
</comment>
<evidence type="ECO:0000259" key="1">
    <source>
        <dbReference type="PROSITE" id="PS51192"/>
    </source>
</evidence>
<dbReference type="Gene3D" id="3.40.50.300">
    <property type="entry name" value="P-loop containing nucleotide triphosphate hydrolases"/>
    <property type="match status" value="1"/>
</dbReference>
<protein>
    <submittedName>
        <fullName evidence="2">DEAD/DEAH box helicase family protein</fullName>
    </submittedName>
</protein>
<sequence>MKPILEKMVSAINIYDLPENWTGFDAKKFSHYKNLFDYQQDAIHHAIKALYLFYEQGFDYAGTEGTSENIIRKRQLYDRYNAFDKNIAKLSVKNTKKEGFLYNIFEEYYETDHNKEISFMNFVNRMAFSMSTGSGKSLLIIKVIQLLDYLQKLNEIPKKDILLLAPREDLINQTKKLVDEFNQDPKNPYIELIDLKEYEKVKSEIAFDLGEIKVFYYRSDLISDENTEAYVSFRDYDNDGNWYVLLDEAHKGGKEHSKRQAYYSILSRNGFLFNFSATFTDVSDIATTVKNYDIMQFNEDGYGKNVYISSSEFTSFKTSKNDFPLEEKLKITYKTLITLTLIKLSAKEVKKINPAFYHSPLLVTLVNSVNKKDADLKIFFIALLHFASEENFDQSIFDLAKEELYQEFTKNKELAVGDGKLKFNLSMIKNITPKHVLREVFNSENFGSIEVIRSNNDKEIAFRLKTSDLTSNPFALIKIGNVHEWEKEMLEGFDFSNAFENRSYFEGLNESGDINILMGSRSFYEGWDSTRPNVINYINIGTSTDAKKFLLQSIGRGIRLEPLPNERKRLLFLMNAGKITTEEYNAMREYVPLLETLFLFSTNKNVLEQIFGLKDDLTKDKPMIIELEKNSAPFPLLIPEYRKKDVHIARMPKFKISTSSLGRLKIYFSSIPIQAVLLQFDLTVSEYQLLKEVILGKEKDIFQMDEGHHYKDLSILVEKLIRHIKYKENFVSGFKEVKDEIEHYKKIYVSKNEAEIMKEKVQAVIHSKESGTIDEDELISLLMDGKITKQQFKEKQALIHKGKKKITYKELTLTYIPEHYYIPLIVSDDEKVDYINHIIKNESEVEFIRALENYITSHQDQIKETYDYWMFSKLDETVDNIYIPYYHENKFHKFHPDFIFWFIKDNKYKILFVDPKGMEHTNWTYKVDGFIRLFENKNFQYNGLTISTSLKLFSKDKKPPAMYKDYWASNVDELFI</sequence>
<name>A0A8J8GHL5_9BACI</name>
<dbReference type="InterPro" id="IPR027417">
    <property type="entry name" value="P-loop_NTPase"/>
</dbReference>
<keyword evidence="3" id="KW-1185">Reference proteome</keyword>
<evidence type="ECO:0000313" key="3">
    <source>
        <dbReference type="Proteomes" id="UP000625804"/>
    </source>
</evidence>
<accession>A0A8J8GHL5</accession>
<dbReference type="AlphaFoldDB" id="A0A8J8GHL5"/>
<dbReference type="GO" id="GO:0003677">
    <property type="term" value="F:DNA binding"/>
    <property type="evidence" value="ECO:0007669"/>
    <property type="project" value="InterPro"/>
</dbReference>